<feature type="compositionally biased region" description="Polar residues" evidence="1">
    <location>
        <begin position="1"/>
        <end position="10"/>
    </location>
</feature>
<evidence type="ECO:0000256" key="1">
    <source>
        <dbReference type="SAM" id="MobiDB-lite"/>
    </source>
</evidence>
<evidence type="ECO:0000313" key="3">
    <source>
        <dbReference type="EMBL" id="KIK12913.1"/>
    </source>
</evidence>
<feature type="region of interest" description="Disordered" evidence="1">
    <location>
        <begin position="1"/>
        <end position="53"/>
    </location>
</feature>
<evidence type="ECO:0000259" key="2">
    <source>
        <dbReference type="Pfam" id="PF20149"/>
    </source>
</evidence>
<keyword evidence="4" id="KW-1185">Reference proteome</keyword>
<evidence type="ECO:0000313" key="4">
    <source>
        <dbReference type="Proteomes" id="UP000054018"/>
    </source>
</evidence>
<reference evidence="3 4" key="1">
    <citation type="submission" date="2014-04" db="EMBL/GenBank/DDBJ databases">
        <authorList>
            <consortium name="DOE Joint Genome Institute"/>
            <person name="Kuo A."/>
            <person name="Kohler A."/>
            <person name="Costa M.D."/>
            <person name="Nagy L.G."/>
            <person name="Floudas D."/>
            <person name="Copeland A."/>
            <person name="Barry K.W."/>
            <person name="Cichocki N."/>
            <person name="Veneault-Fourrey C."/>
            <person name="LaButti K."/>
            <person name="Lindquist E.A."/>
            <person name="Lipzen A."/>
            <person name="Lundell T."/>
            <person name="Morin E."/>
            <person name="Murat C."/>
            <person name="Sun H."/>
            <person name="Tunlid A."/>
            <person name="Henrissat B."/>
            <person name="Grigoriev I.V."/>
            <person name="Hibbett D.S."/>
            <person name="Martin F."/>
            <person name="Nordberg H.P."/>
            <person name="Cantor M.N."/>
            <person name="Hua S.X."/>
        </authorList>
    </citation>
    <scope>NUCLEOTIDE SEQUENCE [LARGE SCALE GENOMIC DNA]</scope>
    <source>
        <strain evidence="3 4">441</strain>
    </source>
</reference>
<gene>
    <name evidence="3" type="ORF">PISMIDRAFT_120024</name>
</gene>
<dbReference type="STRING" id="765257.A0A0C9YYE6"/>
<feature type="domain" description="DUF6532" evidence="2">
    <location>
        <begin position="121"/>
        <end position="256"/>
    </location>
</feature>
<dbReference type="Pfam" id="PF20149">
    <property type="entry name" value="DUF6532"/>
    <property type="match status" value="1"/>
</dbReference>
<dbReference type="HOGENOM" id="CLU_080777_0_0_1"/>
<sequence>MDYNVNASHHSQNHRPCPPSPETLQDAGNHNRHHSKKPQSNVAKHVQDDANGEGNCSGGSLNLVSERCGKYSKMAKVDVVVWPTTLAFFGPLWCKLLDEAKGRMRLYVAMEVPFLRREMAIDGICMEILVEMYCLYPPENIKDDGEHIEFIKKKAAQLLEGVQYLHGDIDSLGRTSNFAHPTLRKICLTVYYCNSSKSLCQFIEFQTSVPNRALVLVSAIICHVLMTFKKHGTIKNETLCGEEVDDTYHNLTSLVDQVWRNEYHGNKLKRMLQEWARAGM</sequence>
<proteinExistence type="predicted"/>
<accession>A0A0C9YYE6</accession>
<dbReference type="EMBL" id="KN834036">
    <property type="protein sequence ID" value="KIK12913.1"/>
    <property type="molecule type" value="Genomic_DNA"/>
</dbReference>
<dbReference type="AlphaFoldDB" id="A0A0C9YYE6"/>
<dbReference type="Proteomes" id="UP000054018">
    <property type="component" value="Unassembled WGS sequence"/>
</dbReference>
<organism evidence="3 4">
    <name type="scientific">Pisolithus microcarpus 441</name>
    <dbReference type="NCBI Taxonomy" id="765257"/>
    <lineage>
        <taxon>Eukaryota</taxon>
        <taxon>Fungi</taxon>
        <taxon>Dikarya</taxon>
        <taxon>Basidiomycota</taxon>
        <taxon>Agaricomycotina</taxon>
        <taxon>Agaricomycetes</taxon>
        <taxon>Agaricomycetidae</taxon>
        <taxon>Boletales</taxon>
        <taxon>Sclerodermatineae</taxon>
        <taxon>Pisolithaceae</taxon>
        <taxon>Pisolithus</taxon>
    </lineage>
</organism>
<dbReference type="InterPro" id="IPR045341">
    <property type="entry name" value="DUF6532"/>
</dbReference>
<protein>
    <submittedName>
        <fullName evidence="3">Unplaced genomic scaffold scaffold_352, whole genome shotgun sequence</fullName>
    </submittedName>
</protein>
<reference evidence="4" key="2">
    <citation type="submission" date="2015-01" db="EMBL/GenBank/DDBJ databases">
        <title>Evolutionary Origins and Diversification of the Mycorrhizal Mutualists.</title>
        <authorList>
            <consortium name="DOE Joint Genome Institute"/>
            <consortium name="Mycorrhizal Genomics Consortium"/>
            <person name="Kohler A."/>
            <person name="Kuo A."/>
            <person name="Nagy L.G."/>
            <person name="Floudas D."/>
            <person name="Copeland A."/>
            <person name="Barry K.W."/>
            <person name="Cichocki N."/>
            <person name="Veneault-Fourrey C."/>
            <person name="LaButti K."/>
            <person name="Lindquist E.A."/>
            <person name="Lipzen A."/>
            <person name="Lundell T."/>
            <person name="Morin E."/>
            <person name="Murat C."/>
            <person name="Riley R."/>
            <person name="Ohm R."/>
            <person name="Sun H."/>
            <person name="Tunlid A."/>
            <person name="Henrissat B."/>
            <person name="Grigoriev I.V."/>
            <person name="Hibbett D.S."/>
            <person name="Martin F."/>
        </authorList>
    </citation>
    <scope>NUCLEOTIDE SEQUENCE [LARGE SCALE GENOMIC DNA]</scope>
    <source>
        <strain evidence="4">441</strain>
    </source>
</reference>
<name>A0A0C9YYE6_9AGAM</name>